<dbReference type="RefSeq" id="WP_169257813.1">
    <property type="nucleotide sequence ID" value="NZ_WTVN01000044.1"/>
</dbReference>
<sequence length="157" mass="16733">MYRIGLISDTHGLLRPEAREVLAGSDRIIHAGDVGAPAILDTLARIAPLTVVRGNNDRGEWACGLRETETLRVGGVVIHVIHDLADLALDPAAAGIRVVVSGHSHKPRVEGRDGVLYVNPGSAGPRRFTLPVAVAELVIERDEVSARIVGLPIPKTR</sequence>
<comment type="similarity">
    <text evidence="1 2">Belongs to the metallophosphoesterase superfamily. YfcE family.</text>
</comment>
<evidence type="ECO:0000313" key="4">
    <source>
        <dbReference type="EMBL" id="NMG45981.1"/>
    </source>
</evidence>
<feature type="domain" description="Calcineurin-like phosphoesterase" evidence="3">
    <location>
        <begin position="3"/>
        <end position="136"/>
    </location>
</feature>
<evidence type="ECO:0000256" key="2">
    <source>
        <dbReference type="RuleBase" id="RU362039"/>
    </source>
</evidence>
<keyword evidence="5" id="KW-1185">Reference proteome</keyword>
<dbReference type="Pfam" id="PF12850">
    <property type="entry name" value="Metallophos_2"/>
    <property type="match status" value="1"/>
</dbReference>
<accession>A0ABX1Q6I2</accession>
<proteinExistence type="inferred from homology"/>
<organism evidence="4 5">
    <name type="scientific">Aromatoleum toluvorans</name>
    <dbReference type="NCBI Taxonomy" id="92002"/>
    <lineage>
        <taxon>Bacteria</taxon>
        <taxon>Pseudomonadati</taxon>
        <taxon>Pseudomonadota</taxon>
        <taxon>Betaproteobacteria</taxon>
        <taxon>Rhodocyclales</taxon>
        <taxon>Rhodocyclaceae</taxon>
        <taxon>Aromatoleum</taxon>
    </lineage>
</organism>
<dbReference type="EMBL" id="WTVN01000044">
    <property type="protein sequence ID" value="NMG45981.1"/>
    <property type="molecule type" value="Genomic_DNA"/>
</dbReference>
<dbReference type="Gene3D" id="3.60.21.10">
    <property type="match status" value="1"/>
</dbReference>
<evidence type="ECO:0000259" key="3">
    <source>
        <dbReference type="Pfam" id="PF12850"/>
    </source>
</evidence>
<dbReference type="InterPro" id="IPR024654">
    <property type="entry name" value="Calcineurin-like_PHP_lpxH"/>
</dbReference>
<dbReference type="InterPro" id="IPR029052">
    <property type="entry name" value="Metallo-depent_PP-like"/>
</dbReference>
<comment type="cofactor">
    <cofactor evidence="2">
        <name>a divalent metal cation</name>
        <dbReference type="ChEBI" id="CHEBI:60240"/>
    </cofactor>
</comment>
<keyword evidence="2" id="KW-0479">Metal-binding</keyword>
<comment type="caution">
    <text evidence="4">The sequence shown here is derived from an EMBL/GenBank/DDBJ whole genome shotgun (WGS) entry which is preliminary data.</text>
</comment>
<dbReference type="PANTHER" id="PTHR11124">
    <property type="entry name" value="VACUOLAR SORTING PROTEIN VPS29"/>
    <property type="match status" value="1"/>
</dbReference>
<dbReference type="InterPro" id="IPR000979">
    <property type="entry name" value="Phosphodiesterase_MJ0936/Vps29"/>
</dbReference>
<gene>
    <name evidence="4" type="ORF">GPA22_19875</name>
</gene>
<name>A0ABX1Q6I2_9RHOO</name>
<dbReference type="NCBIfam" id="TIGR00040">
    <property type="entry name" value="yfcE"/>
    <property type="match status" value="1"/>
</dbReference>
<evidence type="ECO:0000256" key="1">
    <source>
        <dbReference type="ARBA" id="ARBA00008950"/>
    </source>
</evidence>
<reference evidence="4 5" key="1">
    <citation type="submission" date="2019-12" db="EMBL/GenBank/DDBJ databases">
        <title>Comparative genomics gives insights into the taxonomy of the Azoarcus-Aromatoleum group and reveals separate origins of nif in the plant-associated Azoarcus and non-plant-associated Aromatoleum sub-groups.</title>
        <authorList>
            <person name="Lafos M."/>
            <person name="Maluk M."/>
            <person name="Batista M."/>
            <person name="Junghare M."/>
            <person name="Carmona M."/>
            <person name="Faoro H."/>
            <person name="Cruz L.M."/>
            <person name="Battistoni F."/>
            <person name="De Souza E."/>
            <person name="Pedrosa F."/>
            <person name="Chen W.-M."/>
            <person name="Poole P.S."/>
            <person name="Dixon R.A."/>
            <person name="James E.K."/>
        </authorList>
    </citation>
    <scope>NUCLEOTIDE SEQUENCE [LARGE SCALE GENOMIC DNA]</scope>
    <source>
        <strain evidence="4 5">Td21</strain>
    </source>
</reference>
<evidence type="ECO:0000313" key="5">
    <source>
        <dbReference type="Proteomes" id="UP000623795"/>
    </source>
</evidence>
<dbReference type="EC" id="3.1.4.-" evidence="2"/>
<protein>
    <recommendedName>
        <fullName evidence="2">Phosphoesterase</fullName>
        <ecNumber evidence="2">3.1.4.-</ecNumber>
    </recommendedName>
</protein>
<dbReference type="SUPFAM" id="SSF56300">
    <property type="entry name" value="Metallo-dependent phosphatases"/>
    <property type="match status" value="1"/>
</dbReference>
<dbReference type="Proteomes" id="UP000623795">
    <property type="component" value="Unassembled WGS sequence"/>
</dbReference>